<reference evidence="7 8" key="1">
    <citation type="submission" date="2018-04" db="EMBL/GenBank/DDBJ databases">
        <title>Genomic Encyclopedia of Archaeal and Bacterial Type Strains, Phase II (KMG-II): from individual species to whole genera.</title>
        <authorList>
            <person name="Goeker M."/>
        </authorList>
    </citation>
    <scope>NUCLEOTIDE SEQUENCE [LARGE SCALE GENOMIC DNA]</scope>
    <source>
        <strain evidence="7 8">DSM 18064</strain>
    </source>
</reference>
<dbReference type="PROSITE" id="PS51556">
    <property type="entry name" value="SAM_MT_MG_PIX"/>
    <property type="match status" value="1"/>
</dbReference>
<dbReference type="InterPro" id="IPR010940">
    <property type="entry name" value="Mg_prot_MeTrfase_C"/>
</dbReference>
<protein>
    <recommendedName>
        <fullName evidence="4">Magnesium protoporphyrin IX methyltransferase</fullName>
        <ecNumber evidence="4">2.1.1.11</ecNumber>
    </recommendedName>
</protein>
<keyword evidence="2 7" id="KW-0808">Transferase</keyword>
<evidence type="ECO:0000256" key="2">
    <source>
        <dbReference type="ARBA" id="ARBA00022679"/>
    </source>
</evidence>
<dbReference type="Pfam" id="PF05175">
    <property type="entry name" value="MTS"/>
    <property type="match status" value="1"/>
</dbReference>
<proteinExistence type="predicted"/>
<feature type="domain" description="Methyltransferase small" evidence="5">
    <location>
        <begin position="49"/>
        <end position="126"/>
    </location>
</feature>
<accession>A0A2T5BSH5</accession>
<evidence type="ECO:0000259" key="6">
    <source>
        <dbReference type="Pfam" id="PF07109"/>
    </source>
</evidence>
<dbReference type="RefSeq" id="WP_107891994.1">
    <property type="nucleotide sequence ID" value="NZ_NHSI01000036.1"/>
</dbReference>
<evidence type="ECO:0000256" key="1">
    <source>
        <dbReference type="ARBA" id="ARBA00022603"/>
    </source>
</evidence>
<dbReference type="AlphaFoldDB" id="A0A2T5BSH5"/>
<dbReference type="Pfam" id="PF07109">
    <property type="entry name" value="Mg-por_mtran_C"/>
    <property type="match status" value="1"/>
</dbReference>
<comment type="caution">
    <text evidence="7">The sequence shown here is derived from an EMBL/GenBank/DDBJ whole genome shotgun (WGS) entry which is preliminary data.</text>
</comment>
<dbReference type="GO" id="GO:0046406">
    <property type="term" value="F:magnesium protoporphyrin IX methyltransferase activity"/>
    <property type="evidence" value="ECO:0007669"/>
    <property type="project" value="UniProtKB-UniRule"/>
</dbReference>
<dbReference type="InterPro" id="IPR010251">
    <property type="entry name" value="Mg_prot_MeTrfase"/>
</dbReference>
<sequence>MDSYSQTRERLEHYFDRTASKTWERLTSDAPVSRIRQTVREGREEMRAAMLSCLPGDLSGARVLDAGCGAGPMTLELAQRGAEIVAVDISPSLLDVAKKRIPEKYHPRITFVAGDMLGAALGRFDFAMAMDSLIHYRAEDIAAALGKLAPRVREKVVFTVAPKTPLLSAMHVTGKLFPRSDRSPRIIPHSEARVASALREAGVRGALRPVARVARGFYISQALELRT</sequence>
<dbReference type="NCBIfam" id="TIGR02021">
    <property type="entry name" value="BchM-ChlM"/>
    <property type="match status" value="1"/>
</dbReference>
<dbReference type="PANTHER" id="PTHR43464">
    <property type="entry name" value="METHYLTRANSFERASE"/>
    <property type="match status" value="1"/>
</dbReference>
<dbReference type="SUPFAM" id="SSF53335">
    <property type="entry name" value="S-adenosyl-L-methionine-dependent methyltransferases"/>
    <property type="match status" value="1"/>
</dbReference>
<dbReference type="Proteomes" id="UP000243859">
    <property type="component" value="Unassembled WGS sequence"/>
</dbReference>
<gene>
    <name evidence="7" type="ORF">C8N32_10763</name>
</gene>
<dbReference type="GO" id="GO:0015995">
    <property type="term" value="P:chlorophyll biosynthetic process"/>
    <property type="evidence" value="ECO:0007669"/>
    <property type="project" value="UniProtKB-UniRule"/>
</dbReference>
<dbReference type="Gene3D" id="3.40.50.150">
    <property type="entry name" value="Vaccinia Virus protein VP39"/>
    <property type="match status" value="1"/>
</dbReference>
<dbReference type="CDD" id="cd02440">
    <property type="entry name" value="AdoMet_MTases"/>
    <property type="match status" value="1"/>
</dbReference>
<dbReference type="GO" id="GO:0032259">
    <property type="term" value="P:methylation"/>
    <property type="evidence" value="ECO:0007669"/>
    <property type="project" value="UniProtKB-KW"/>
</dbReference>
<evidence type="ECO:0000259" key="5">
    <source>
        <dbReference type="Pfam" id="PF05175"/>
    </source>
</evidence>
<feature type="domain" description="Magnesium-protoporphyrin IX methyltransferase C-terminal" evidence="6">
    <location>
        <begin position="129"/>
        <end position="226"/>
    </location>
</feature>
<dbReference type="EC" id="2.1.1.11" evidence="4"/>
<dbReference type="InterPro" id="IPR007848">
    <property type="entry name" value="Small_mtfrase_dom"/>
</dbReference>
<keyword evidence="3" id="KW-0949">S-adenosyl-L-methionine</keyword>
<dbReference type="PANTHER" id="PTHR43464:SF19">
    <property type="entry name" value="UBIQUINONE BIOSYNTHESIS O-METHYLTRANSFERASE, MITOCHONDRIAL"/>
    <property type="match status" value="1"/>
</dbReference>
<organism evidence="7 8">
    <name type="scientific">Rhodovulum imhoffii</name>
    <dbReference type="NCBI Taxonomy" id="365340"/>
    <lineage>
        <taxon>Bacteria</taxon>
        <taxon>Pseudomonadati</taxon>
        <taxon>Pseudomonadota</taxon>
        <taxon>Alphaproteobacteria</taxon>
        <taxon>Rhodobacterales</taxon>
        <taxon>Paracoccaceae</taxon>
        <taxon>Rhodovulum</taxon>
    </lineage>
</organism>
<dbReference type="OrthoDB" id="9765084at2"/>
<evidence type="ECO:0000313" key="7">
    <source>
        <dbReference type="EMBL" id="PTN02297.1"/>
    </source>
</evidence>
<name>A0A2T5BSH5_9RHOB</name>
<evidence type="ECO:0000256" key="4">
    <source>
        <dbReference type="NCBIfam" id="TIGR02021"/>
    </source>
</evidence>
<dbReference type="InterPro" id="IPR029063">
    <property type="entry name" value="SAM-dependent_MTases_sf"/>
</dbReference>
<keyword evidence="1 7" id="KW-0489">Methyltransferase</keyword>
<dbReference type="EMBL" id="QAAA01000007">
    <property type="protein sequence ID" value="PTN02297.1"/>
    <property type="molecule type" value="Genomic_DNA"/>
</dbReference>
<keyword evidence="8" id="KW-1185">Reference proteome</keyword>
<evidence type="ECO:0000256" key="3">
    <source>
        <dbReference type="ARBA" id="ARBA00022691"/>
    </source>
</evidence>
<evidence type="ECO:0000313" key="8">
    <source>
        <dbReference type="Proteomes" id="UP000243859"/>
    </source>
</evidence>